<protein>
    <recommendedName>
        <fullName evidence="9">Arginine--tRNA ligase</fullName>
        <ecNumber evidence="9">6.1.1.19</ecNumber>
    </recommendedName>
    <alternativeName>
        <fullName evidence="9">Arginyl-tRNA synthetase</fullName>
        <shortName evidence="9">ArgRS</shortName>
    </alternativeName>
</protein>
<evidence type="ECO:0000256" key="9">
    <source>
        <dbReference type="HAMAP-Rule" id="MF_00123"/>
    </source>
</evidence>
<dbReference type="CDD" id="cd00671">
    <property type="entry name" value="ArgRS_core"/>
    <property type="match status" value="1"/>
</dbReference>
<keyword evidence="6 9" id="KW-0648">Protein biosynthesis</keyword>
<dbReference type="Pfam" id="PF03485">
    <property type="entry name" value="Arg_tRNA_synt_N"/>
    <property type="match status" value="1"/>
</dbReference>
<dbReference type="InterPro" id="IPR036695">
    <property type="entry name" value="Arg-tRNA-synth_N_sf"/>
</dbReference>
<comment type="caution">
    <text evidence="9">Lacks conserved residue(s) required for the propagation of feature annotation.</text>
</comment>
<organism evidence="13 14">
    <name type="scientific">Fodinicola feengrottensis</name>
    <dbReference type="NCBI Taxonomy" id="435914"/>
    <lineage>
        <taxon>Bacteria</taxon>
        <taxon>Bacillati</taxon>
        <taxon>Actinomycetota</taxon>
        <taxon>Actinomycetes</taxon>
        <taxon>Mycobacteriales</taxon>
        <taxon>Fodinicola</taxon>
    </lineage>
</organism>
<dbReference type="Pfam" id="PF00750">
    <property type="entry name" value="tRNA-synt_1d"/>
    <property type="match status" value="1"/>
</dbReference>
<evidence type="ECO:0000313" key="13">
    <source>
        <dbReference type="EMBL" id="GAA1698863.1"/>
    </source>
</evidence>
<dbReference type="InterPro" id="IPR001412">
    <property type="entry name" value="aa-tRNA-synth_I_CS"/>
</dbReference>
<dbReference type="SMART" id="SM00836">
    <property type="entry name" value="DALR_1"/>
    <property type="match status" value="1"/>
</dbReference>
<feature type="domain" description="Arginyl tRNA synthetase N-terminal" evidence="12">
    <location>
        <begin position="6"/>
        <end position="84"/>
    </location>
</feature>
<dbReference type="NCBIfam" id="TIGR00456">
    <property type="entry name" value="argS"/>
    <property type="match status" value="1"/>
</dbReference>
<evidence type="ECO:0000256" key="10">
    <source>
        <dbReference type="RuleBase" id="RU363038"/>
    </source>
</evidence>
<dbReference type="SUPFAM" id="SSF47323">
    <property type="entry name" value="Anticodon-binding domain of a subclass of class I aminoacyl-tRNA synthetases"/>
    <property type="match status" value="1"/>
</dbReference>
<dbReference type="InterPro" id="IPR035684">
    <property type="entry name" value="ArgRS_core"/>
</dbReference>
<comment type="catalytic activity">
    <reaction evidence="8 9">
        <text>tRNA(Arg) + L-arginine + ATP = L-arginyl-tRNA(Arg) + AMP + diphosphate</text>
        <dbReference type="Rhea" id="RHEA:20301"/>
        <dbReference type="Rhea" id="RHEA-COMP:9658"/>
        <dbReference type="Rhea" id="RHEA-COMP:9673"/>
        <dbReference type="ChEBI" id="CHEBI:30616"/>
        <dbReference type="ChEBI" id="CHEBI:32682"/>
        <dbReference type="ChEBI" id="CHEBI:33019"/>
        <dbReference type="ChEBI" id="CHEBI:78442"/>
        <dbReference type="ChEBI" id="CHEBI:78513"/>
        <dbReference type="ChEBI" id="CHEBI:456215"/>
        <dbReference type="EC" id="6.1.1.19"/>
    </reaction>
</comment>
<evidence type="ECO:0000256" key="3">
    <source>
        <dbReference type="ARBA" id="ARBA00022598"/>
    </source>
</evidence>
<comment type="caution">
    <text evidence="13">The sequence shown here is derived from an EMBL/GenBank/DDBJ whole genome shotgun (WGS) entry which is preliminary data.</text>
</comment>
<dbReference type="PANTHER" id="PTHR11956">
    <property type="entry name" value="ARGINYL-TRNA SYNTHETASE"/>
    <property type="match status" value="1"/>
</dbReference>
<dbReference type="Gene3D" id="1.10.730.10">
    <property type="entry name" value="Isoleucyl-tRNA Synthetase, Domain 1"/>
    <property type="match status" value="1"/>
</dbReference>
<accession>A0ABN2I5X4</accession>
<dbReference type="EMBL" id="BAAANY010000021">
    <property type="protein sequence ID" value="GAA1698863.1"/>
    <property type="molecule type" value="Genomic_DNA"/>
</dbReference>
<dbReference type="CDD" id="cd07956">
    <property type="entry name" value="Anticodon_Ia_Arg"/>
    <property type="match status" value="1"/>
</dbReference>
<keyword evidence="5 9" id="KW-0067">ATP-binding</keyword>
<evidence type="ECO:0000256" key="7">
    <source>
        <dbReference type="ARBA" id="ARBA00023146"/>
    </source>
</evidence>
<dbReference type="SUPFAM" id="SSF55190">
    <property type="entry name" value="Arginyl-tRNA synthetase (ArgRS), N-terminal 'additional' domain"/>
    <property type="match status" value="1"/>
</dbReference>
<dbReference type="InterPro" id="IPR001278">
    <property type="entry name" value="Arg-tRNA-ligase"/>
</dbReference>
<dbReference type="Gene3D" id="3.40.50.620">
    <property type="entry name" value="HUPs"/>
    <property type="match status" value="1"/>
</dbReference>
<dbReference type="GO" id="GO:0016874">
    <property type="term" value="F:ligase activity"/>
    <property type="evidence" value="ECO:0007669"/>
    <property type="project" value="UniProtKB-KW"/>
</dbReference>
<dbReference type="Proteomes" id="UP001500618">
    <property type="component" value="Unassembled WGS sequence"/>
</dbReference>
<feature type="domain" description="DALR anticodon binding" evidence="11">
    <location>
        <begin position="456"/>
        <end position="568"/>
    </location>
</feature>
<evidence type="ECO:0000256" key="2">
    <source>
        <dbReference type="ARBA" id="ARBA00022490"/>
    </source>
</evidence>
<dbReference type="HAMAP" id="MF_00123">
    <property type="entry name" value="Arg_tRNA_synth"/>
    <property type="match status" value="1"/>
</dbReference>
<evidence type="ECO:0000256" key="4">
    <source>
        <dbReference type="ARBA" id="ARBA00022741"/>
    </source>
</evidence>
<dbReference type="InterPro" id="IPR008909">
    <property type="entry name" value="DALR_anticod-bd"/>
</dbReference>
<sequence>MHILESQLRDRLATAFSAVAGESVDPVLRRSKHADFQADGALALARRLHRAPREIAADVVEAADLADLCDHVKVTGPGFVSLTVRDDAIDRLLTALTTDARLGVPLTSKPETVVIDYSSPNAAKEMHVGHIRSTILGDAVSRLLEFLGHKIIRQNHLGDWGTPFGMLIEHLIDLNETAEQSVADLSGFYRAARNKFDRDPEFQQRSRQRVVLLQGGDEETLRLWQTFVDASKKYFLTEYEKLGVRLTAADFAGESTYNHLLPEVVEDLDKLGLLRESDGAQCTFPAGFSNRDGDPLPLIVRKSDGGYGYAATDLATLRHWIEQLHGSRLMYVVGTPQRLHFQMVHQTAREAGWLAEPVRAEHIGFGSILGPDGKMLRSREGTSTKLADLLDEAISRAGAVIAEKDPELSAADRRALANVVGIGAVKYADLCIERTNDYVFDYDRMLALDGNSAPYLQFAHARICSILRKADTVPAGPVLITEPAERKVALELLALPGILEEVAESAHFHKLTGYLFGLATTFTGFYEKCPVLRAEPGIRESRLALCDLTARTLALGLDLLGIGAPERM</sequence>
<dbReference type="PROSITE" id="PS00178">
    <property type="entry name" value="AA_TRNA_LIGASE_I"/>
    <property type="match status" value="1"/>
</dbReference>
<dbReference type="InterPro" id="IPR005148">
    <property type="entry name" value="Arg-tRNA-synth_N"/>
</dbReference>
<dbReference type="InterPro" id="IPR014729">
    <property type="entry name" value="Rossmann-like_a/b/a_fold"/>
</dbReference>
<evidence type="ECO:0000256" key="1">
    <source>
        <dbReference type="ARBA" id="ARBA00005594"/>
    </source>
</evidence>
<dbReference type="PRINTS" id="PR01038">
    <property type="entry name" value="TRNASYNTHARG"/>
</dbReference>
<proteinExistence type="inferred from homology"/>
<dbReference type="PANTHER" id="PTHR11956:SF5">
    <property type="entry name" value="ARGININE--TRNA LIGASE, CYTOPLASMIC"/>
    <property type="match status" value="1"/>
</dbReference>
<reference evidence="13 14" key="1">
    <citation type="journal article" date="2019" name="Int. J. Syst. Evol. Microbiol.">
        <title>The Global Catalogue of Microorganisms (GCM) 10K type strain sequencing project: providing services to taxonomists for standard genome sequencing and annotation.</title>
        <authorList>
            <consortium name="The Broad Institute Genomics Platform"/>
            <consortium name="The Broad Institute Genome Sequencing Center for Infectious Disease"/>
            <person name="Wu L."/>
            <person name="Ma J."/>
        </authorList>
    </citation>
    <scope>NUCLEOTIDE SEQUENCE [LARGE SCALE GENOMIC DNA]</scope>
    <source>
        <strain evidence="13 14">JCM 14718</strain>
    </source>
</reference>
<evidence type="ECO:0000313" key="14">
    <source>
        <dbReference type="Proteomes" id="UP001500618"/>
    </source>
</evidence>
<gene>
    <name evidence="13" type="primary">argS_2</name>
    <name evidence="9" type="synonym">argS</name>
    <name evidence="13" type="ORF">GCM10009765_55380</name>
</gene>
<evidence type="ECO:0000256" key="6">
    <source>
        <dbReference type="ARBA" id="ARBA00022917"/>
    </source>
</evidence>
<comment type="subcellular location">
    <subcellularLocation>
        <location evidence="9">Cytoplasm</location>
    </subcellularLocation>
</comment>
<comment type="subunit">
    <text evidence="9">Monomer.</text>
</comment>
<dbReference type="EC" id="6.1.1.19" evidence="9"/>
<keyword evidence="14" id="KW-1185">Reference proteome</keyword>
<evidence type="ECO:0000256" key="8">
    <source>
        <dbReference type="ARBA" id="ARBA00049339"/>
    </source>
</evidence>
<dbReference type="SUPFAM" id="SSF52374">
    <property type="entry name" value="Nucleotidylyl transferase"/>
    <property type="match status" value="1"/>
</dbReference>
<comment type="similarity">
    <text evidence="1 9 10">Belongs to the class-I aminoacyl-tRNA synthetase family.</text>
</comment>
<keyword evidence="3 9" id="KW-0436">Ligase</keyword>
<name>A0ABN2I5X4_9ACTN</name>
<dbReference type="RefSeq" id="WP_344313325.1">
    <property type="nucleotide sequence ID" value="NZ_BAAANY010000021.1"/>
</dbReference>
<keyword evidence="2 9" id="KW-0963">Cytoplasm</keyword>
<dbReference type="Pfam" id="PF05746">
    <property type="entry name" value="DALR_1"/>
    <property type="match status" value="1"/>
</dbReference>
<keyword evidence="7 9" id="KW-0030">Aminoacyl-tRNA synthetase</keyword>
<dbReference type="Gene3D" id="3.30.1360.70">
    <property type="entry name" value="Arginyl tRNA synthetase N-terminal domain"/>
    <property type="match status" value="1"/>
</dbReference>
<evidence type="ECO:0000259" key="11">
    <source>
        <dbReference type="SMART" id="SM00836"/>
    </source>
</evidence>
<evidence type="ECO:0000259" key="12">
    <source>
        <dbReference type="SMART" id="SM01016"/>
    </source>
</evidence>
<keyword evidence="4 9" id="KW-0547">Nucleotide-binding</keyword>
<dbReference type="InterPro" id="IPR009080">
    <property type="entry name" value="tRNAsynth_Ia_anticodon-bd"/>
</dbReference>
<dbReference type="SMART" id="SM01016">
    <property type="entry name" value="Arg_tRNA_synt_N"/>
    <property type="match status" value="1"/>
</dbReference>
<evidence type="ECO:0000256" key="5">
    <source>
        <dbReference type="ARBA" id="ARBA00022840"/>
    </source>
</evidence>